<dbReference type="InterPro" id="IPR001322">
    <property type="entry name" value="Lamin_tail_dom"/>
</dbReference>
<feature type="domain" description="LTD" evidence="3">
    <location>
        <begin position="32"/>
        <end position="152"/>
    </location>
</feature>
<dbReference type="RefSeq" id="WP_022863120.1">
    <property type="nucleotide sequence ID" value="NZ_ATVG01000007.1"/>
</dbReference>
<evidence type="ECO:0000313" key="5">
    <source>
        <dbReference type="Proteomes" id="UP001220064"/>
    </source>
</evidence>
<name>A0ABY7U485_9CORY</name>
<keyword evidence="2" id="KW-0732">Signal</keyword>
<dbReference type="InterPro" id="IPR036415">
    <property type="entry name" value="Lamin_tail_dom_sf"/>
</dbReference>
<accession>A0ABY7U485</accession>
<gene>
    <name evidence="4" type="ORF">CMASS_00145</name>
</gene>
<evidence type="ECO:0000256" key="2">
    <source>
        <dbReference type="SAM" id="SignalP"/>
    </source>
</evidence>
<dbReference type="Pfam" id="PF13449">
    <property type="entry name" value="Phytase-like"/>
    <property type="match status" value="1"/>
</dbReference>
<feature type="chain" id="PRO_5046448003" description="LTD domain-containing protein" evidence="2">
    <location>
        <begin position="29"/>
        <end position="483"/>
    </location>
</feature>
<evidence type="ECO:0000259" key="3">
    <source>
        <dbReference type="PROSITE" id="PS51841"/>
    </source>
</evidence>
<protein>
    <recommendedName>
        <fullName evidence="3">LTD domain-containing protein</fullName>
    </recommendedName>
</protein>
<feature type="region of interest" description="Disordered" evidence="1">
    <location>
        <begin position="451"/>
        <end position="483"/>
    </location>
</feature>
<dbReference type="EMBL" id="CP063189">
    <property type="protein sequence ID" value="WCZ31501.1"/>
    <property type="molecule type" value="Genomic_DNA"/>
</dbReference>
<dbReference type="SUPFAM" id="SSF63829">
    <property type="entry name" value="Calcium-dependent phosphotriesterase"/>
    <property type="match status" value="1"/>
</dbReference>
<dbReference type="SUPFAM" id="SSF74853">
    <property type="entry name" value="Lamin A/C globular tail domain"/>
    <property type="match status" value="1"/>
</dbReference>
<keyword evidence="5" id="KW-1185">Reference proteome</keyword>
<feature type="compositionally biased region" description="Low complexity" evidence="1">
    <location>
        <begin position="461"/>
        <end position="483"/>
    </location>
</feature>
<evidence type="ECO:0000256" key="1">
    <source>
        <dbReference type="SAM" id="MobiDB-lite"/>
    </source>
</evidence>
<proteinExistence type="predicted"/>
<dbReference type="Gene3D" id="2.60.40.1260">
    <property type="entry name" value="Lamin Tail domain"/>
    <property type="match status" value="1"/>
</dbReference>
<dbReference type="Gene3D" id="2.40.10.500">
    <property type="match status" value="1"/>
</dbReference>
<organism evidence="4 5">
    <name type="scientific">Corynebacterium massiliense DSM 45435</name>
    <dbReference type="NCBI Taxonomy" id="1121364"/>
    <lineage>
        <taxon>Bacteria</taxon>
        <taxon>Bacillati</taxon>
        <taxon>Actinomycetota</taxon>
        <taxon>Actinomycetes</taxon>
        <taxon>Mycobacteriales</taxon>
        <taxon>Corynebacteriaceae</taxon>
        <taxon>Corynebacterium</taxon>
    </lineage>
</organism>
<dbReference type="Pfam" id="PF00932">
    <property type="entry name" value="LTD"/>
    <property type="match status" value="1"/>
</dbReference>
<dbReference type="Proteomes" id="UP001220064">
    <property type="component" value="Chromosome"/>
</dbReference>
<evidence type="ECO:0000313" key="4">
    <source>
        <dbReference type="EMBL" id="WCZ31501.1"/>
    </source>
</evidence>
<dbReference type="PROSITE" id="PS51841">
    <property type="entry name" value="LTD"/>
    <property type="match status" value="1"/>
</dbReference>
<sequence>MSVFSRRAAVAAPLALVTSAMWVPLAGAADAFDPNTTAQADSPVVINEVESNGDPVEDWVELANTDENNAVDISGWRILDADDDHDPIVIPDGTEIESGGYAAFYTTGKQRPKGPSKGFGLGGNDSVRVYDKDGARVDETTWEGHAETTWGRVPDMTGDFAVTGEPTRGARNVEAGEKEPVADEAWPFDPQDIHDITVGNDAAGAFQGEDMSGVDFDAHGTAWVVNNDRGQLYALTRDGADWSIAGAWQLRYADGTGQPDAEGVTVGPDGDIYVATERNNEDKNTSHPAVLRFAAPELSDKGEDLAADGEWNFGDVVGDIGANAGLEAISYVGDGTFAVGVEASGEVIIAKLGDAGNIDVRQRYDSPFDGVMALDYRAEDGQLRVLCDEACEGASIVLAEKGGQFEPVSDVQARPQNMGNFANEGYASFTEAGGTTYFLWADDGVSDGVSLRGATSEKGSDSAAGAGGPASSHLSSNLSSALF</sequence>
<dbReference type="InterPro" id="IPR027372">
    <property type="entry name" value="Phytase-like_dom"/>
</dbReference>
<feature type="signal peptide" evidence="2">
    <location>
        <begin position="1"/>
        <end position="28"/>
    </location>
</feature>
<reference evidence="4 5" key="1">
    <citation type="submission" date="2020-10" db="EMBL/GenBank/DDBJ databases">
        <title>Complete genome sequence of Corynebacterium massiliense DSM 45435, type strain of Corynebacterium massiliense.</title>
        <authorList>
            <person name="Busche T."/>
            <person name="Kalinowski J."/>
            <person name="Ruckert C."/>
        </authorList>
    </citation>
    <scope>NUCLEOTIDE SEQUENCE [LARGE SCALE GENOMIC DNA]</scope>
    <source>
        <strain evidence="4 5">DSM 45435</strain>
    </source>
</reference>